<reference evidence="2" key="1">
    <citation type="submission" date="2017-07" db="EMBL/GenBank/DDBJ databases">
        <authorList>
            <person name="Mikheyev A."/>
            <person name="Grau M."/>
        </authorList>
    </citation>
    <scope>NUCLEOTIDE SEQUENCE</scope>
    <source>
        <tissue evidence="2">Venom_gland</tissue>
    </source>
</reference>
<evidence type="ECO:0000256" key="1">
    <source>
        <dbReference type="SAM" id="MobiDB-lite"/>
    </source>
</evidence>
<reference evidence="2" key="2">
    <citation type="submission" date="2017-11" db="EMBL/GenBank/DDBJ databases">
        <title>Coralsnake Venomics: Analyses of Venom Gland Transcriptomes and Proteomes of Six Brazilian Taxa.</title>
        <authorList>
            <person name="Aird S.D."/>
            <person name="Jorge da Silva N."/>
            <person name="Qiu L."/>
            <person name="Villar-Briones A."/>
            <person name="Aparecida-Saddi V."/>
            <person name="Campos-Telles M.P."/>
            <person name="Grau M."/>
            <person name="Mikheyev A.S."/>
        </authorList>
    </citation>
    <scope>NUCLEOTIDE SEQUENCE</scope>
    <source>
        <tissue evidence="2">Venom_gland</tissue>
    </source>
</reference>
<protein>
    <submittedName>
        <fullName evidence="2">Uncharacterized protein</fullName>
    </submittedName>
</protein>
<feature type="compositionally biased region" description="Low complexity" evidence="1">
    <location>
        <begin position="42"/>
        <end position="58"/>
    </location>
</feature>
<feature type="region of interest" description="Disordered" evidence="1">
    <location>
        <begin position="42"/>
        <end position="63"/>
    </location>
</feature>
<sequence length="110" mass="11733">MPGRSSPAGWLRAALPGEQRAPARPAAAWASAWQPAWCQPQPRSVPAIAGPAGRAGRGQNVSRMAHCSCGQRDSGMDRYRVGPVGALHSPPPALKIYKTYPKINVKPKIK</sequence>
<accession>A0A2D4NG11</accession>
<name>A0A2D4NG11_9SAUR</name>
<evidence type="ECO:0000313" key="2">
    <source>
        <dbReference type="EMBL" id="LAB44647.1"/>
    </source>
</evidence>
<dbReference type="EMBL" id="IACM01173462">
    <property type="protein sequence ID" value="LAB44647.1"/>
    <property type="molecule type" value="Transcribed_RNA"/>
</dbReference>
<dbReference type="AlphaFoldDB" id="A0A2D4NG11"/>
<proteinExistence type="predicted"/>
<organism evidence="2">
    <name type="scientific">Micrurus spixii</name>
    <name type="common">Amazon coral snake</name>
    <dbReference type="NCBI Taxonomy" id="129469"/>
    <lineage>
        <taxon>Eukaryota</taxon>
        <taxon>Metazoa</taxon>
        <taxon>Chordata</taxon>
        <taxon>Craniata</taxon>
        <taxon>Vertebrata</taxon>
        <taxon>Euteleostomi</taxon>
        <taxon>Lepidosauria</taxon>
        <taxon>Squamata</taxon>
        <taxon>Bifurcata</taxon>
        <taxon>Unidentata</taxon>
        <taxon>Episquamata</taxon>
        <taxon>Toxicofera</taxon>
        <taxon>Serpentes</taxon>
        <taxon>Colubroidea</taxon>
        <taxon>Elapidae</taxon>
        <taxon>Elapinae</taxon>
        <taxon>Micrurus</taxon>
    </lineage>
</organism>